<dbReference type="EMBL" id="ML976657">
    <property type="protein sequence ID" value="KAF1979754.1"/>
    <property type="molecule type" value="Genomic_DNA"/>
</dbReference>
<dbReference type="Pfam" id="PF00646">
    <property type="entry name" value="F-box"/>
    <property type="match status" value="1"/>
</dbReference>
<feature type="domain" description="F-box" evidence="1">
    <location>
        <begin position="12"/>
        <end position="63"/>
    </location>
</feature>
<protein>
    <recommendedName>
        <fullName evidence="1">F-box domain-containing protein</fullName>
    </recommendedName>
</protein>
<dbReference type="OrthoDB" id="2997776at2759"/>
<reference evidence="2" key="1">
    <citation type="journal article" date="2020" name="Stud. Mycol.">
        <title>101 Dothideomycetes genomes: a test case for predicting lifestyles and emergence of pathogens.</title>
        <authorList>
            <person name="Haridas S."/>
            <person name="Albert R."/>
            <person name="Binder M."/>
            <person name="Bloem J."/>
            <person name="Labutti K."/>
            <person name="Salamov A."/>
            <person name="Andreopoulos B."/>
            <person name="Baker S."/>
            <person name="Barry K."/>
            <person name="Bills G."/>
            <person name="Bluhm B."/>
            <person name="Cannon C."/>
            <person name="Castanera R."/>
            <person name="Culley D."/>
            <person name="Daum C."/>
            <person name="Ezra D."/>
            <person name="Gonzalez J."/>
            <person name="Henrissat B."/>
            <person name="Kuo A."/>
            <person name="Liang C."/>
            <person name="Lipzen A."/>
            <person name="Lutzoni F."/>
            <person name="Magnuson J."/>
            <person name="Mondo S."/>
            <person name="Nolan M."/>
            <person name="Ohm R."/>
            <person name="Pangilinan J."/>
            <person name="Park H.-J."/>
            <person name="Ramirez L."/>
            <person name="Alfaro M."/>
            <person name="Sun H."/>
            <person name="Tritt A."/>
            <person name="Yoshinaga Y."/>
            <person name="Zwiers L.-H."/>
            <person name="Turgeon B."/>
            <person name="Goodwin S."/>
            <person name="Spatafora J."/>
            <person name="Crous P."/>
            <person name="Grigoriev I."/>
        </authorList>
    </citation>
    <scope>NUCLEOTIDE SEQUENCE</scope>
    <source>
        <strain evidence="2">CBS 107.79</strain>
    </source>
</reference>
<dbReference type="InterPro" id="IPR001810">
    <property type="entry name" value="F-box_dom"/>
</dbReference>
<dbReference type="Proteomes" id="UP000800036">
    <property type="component" value="Unassembled WGS sequence"/>
</dbReference>
<sequence>MDQDTLRPDPTAISLPRLPPELWLQICEQLDDVEFLWCAVRLISKDFKAFVDRVFASSLIPSIFCSLSLPRLDPKTGHARYMRPVPGAEITLQCQDPKVDSPIATFKTPTVLRSGESVAELTASGALSKQRLVEAEVWMWFGRQRGKGANIATEKDLRWDEEGKVWLWSVQWEGLVDRYFNAKRAFRRTQRRVVKEDSLTLRLRR</sequence>
<evidence type="ECO:0000313" key="3">
    <source>
        <dbReference type="Proteomes" id="UP000800036"/>
    </source>
</evidence>
<organism evidence="2 3">
    <name type="scientific">Bimuria novae-zelandiae CBS 107.79</name>
    <dbReference type="NCBI Taxonomy" id="1447943"/>
    <lineage>
        <taxon>Eukaryota</taxon>
        <taxon>Fungi</taxon>
        <taxon>Dikarya</taxon>
        <taxon>Ascomycota</taxon>
        <taxon>Pezizomycotina</taxon>
        <taxon>Dothideomycetes</taxon>
        <taxon>Pleosporomycetidae</taxon>
        <taxon>Pleosporales</taxon>
        <taxon>Massarineae</taxon>
        <taxon>Didymosphaeriaceae</taxon>
        <taxon>Bimuria</taxon>
    </lineage>
</organism>
<accession>A0A6A5VQZ5</accession>
<dbReference type="PROSITE" id="PS50181">
    <property type="entry name" value="FBOX"/>
    <property type="match status" value="1"/>
</dbReference>
<dbReference type="AlphaFoldDB" id="A0A6A5VQZ5"/>
<keyword evidence="3" id="KW-1185">Reference proteome</keyword>
<evidence type="ECO:0000259" key="1">
    <source>
        <dbReference type="PROSITE" id="PS50181"/>
    </source>
</evidence>
<evidence type="ECO:0000313" key="2">
    <source>
        <dbReference type="EMBL" id="KAF1979754.1"/>
    </source>
</evidence>
<name>A0A6A5VQZ5_9PLEO</name>
<gene>
    <name evidence="2" type="ORF">BU23DRAFT_446571</name>
</gene>
<proteinExistence type="predicted"/>